<organism evidence="1">
    <name type="scientific">Hyperionvirus sp</name>
    <dbReference type="NCBI Taxonomy" id="2487770"/>
    <lineage>
        <taxon>Viruses</taxon>
        <taxon>Varidnaviria</taxon>
        <taxon>Bamfordvirae</taxon>
        <taxon>Nucleocytoviricota</taxon>
        <taxon>Megaviricetes</taxon>
        <taxon>Imitervirales</taxon>
        <taxon>Mimiviridae</taxon>
        <taxon>Klosneuvirinae</taxon>
    </lineage>
</organism>
<accession>A0A3G5AEN2</accession>
<dbReference type="InterPro" id="IPR002825">
    <property type="entry name" value="Pept_S49_ser-pept_pro"/>
</dbReference>
<dbReference type="PANTHER" id="PTHR35984">
    <property type="entry name" value="PERIPLASMIC SERINE PROTEASE"/>
    <property type="match status" value="1"/>
</dbReference>
<protein>
    <recommendedName>
        <fullName evidence="2">Serine dehydrogenase proteinase</fullName>
    </recommendedName>
</protein>
<dbReference type="InterPro" id="IPR029045">
    <property type="entry name" value="ClpP/crotonase-like_dom_sf"/>
</dbReference>
<dbReference type="SUPFAM" id="SSF52096">
    <property type="entry name" value="ClpP/crotonase"/>
    <property type="match status" value="1"/>
</dbReference>
<sequence>MSELKNILEYKVITIKISTIDEKTYENFLEQYKKLKSGQNIVCMIQTYGSINFSANKIGKILMRHPGDVVAFVPKYAYSGGTLVALSCGSIILGKNAVISPCDSQIYRSSLPDKELKEFKDHIYEMDRTFFEEVVDHYKYSDVIKKKIVQYFYKPRHDTKLTYEMVKDIGININSTKNLGHRLASYFRNLERYLDLVG</sequence>
<dbReference type="Gene3D" id="3.90.226.10">
    <property type="entry name" value="2-enoyl-CoA Hydratase, Chain A, domain 1"/>
    <property type="match status" value="1"/>
</dbReference>
<reference evidence="1" key="1">
    <citation type="submission" date="2018-10" db="EMBL/GenBank/DDBJ databases">
        <title>Hidden diversity of soil giant viruses.</title>
        <authorList>
            <person name="Schulz F."/>
            <person name="Alteio L."/>
            <person name="Goudeau D."/>
            <person name="Ryan E.M."/>
            <person name="Malmstrom R.R."/>
            <person name="Blanchard J."/>
            <person name="Woyke T."/>
        </authorList>
    </citation>
    <scope>NUCLEOTIDE SEQUENCE</scope>
    <source>
        <strain evidence="1">HYV1</strain>
    </source>
</reference>
<proteinExistence type="predicted"/>
<dbReference type="EMBL" id="MK072418">
    <property type="protein sequence ID" value="AYV84731.1"/>
    <property type="molecule type" value="Genomic_DNA"/>
</dbReference>
<evidence type="ECO:0008006" key="2">
    <source>
        <dbReference type="Google" id="ProtNLM"/>
    </source>
</evidence>
<evidence type="ECO:0000313" key="1">
    <source>
        <dbReference type="EMBL" id="AYV84731.1"/>
    </source>
</evidence>
<name>A0A3G5AEN2_9VIRU</name>
<dbReference type="PANTHER" id="PTHR35984:SF1">
    <property type="entry name" value="PERIPLASMIC SERINE PROTEASE"/>
    <property type="match status" value="1"/>
</dbReference>
<gene>
    <name evidence="1" type="ORF">Hyperionvirus36_8</name>
</gene>
<dbReference type="GO" id="GO:0016020">
    <property type="term" value="C:membrane"/>
    <property type="evidence" value="ECO:0007669"/>
    <property type="project" value="InterPro"/>
</dbReference>
<dbReference type="Pfam" id="PF01972">
    <property type="entry name" value="SDH_protease"/>
    <property type="match status" value="1"/>
</dbReference>